<keyword evidence="3" id="KW-1185">Reference proteome</keyword>
<feature type="domain" description="MoaB/Mog" evidence="1">
    <location>
        <begin position="8"/>
        <end position="181"/>
    </location>
</feature>
<evidence type="ECO:0000259" key="1">
    <source>
        <dbReference type="SMART" id="SM00852"/>
    </source>
</evidence>
<dbReference type="InterPro" id="IPR036425">
    <property type="entry name" value="MoaB/Mog-like_dom_sf"/>
</dbReference>
<accession>A0A7Y4LA39</accession>
<dbReference type="InterPro" id="IPR001453">
    <property type="entry name" value="MoaB/Mog_dom"/>
</dbReference>
<dbReference type="PANTHER" id="PTHR13939:SF0">
    <property type="entry name" value="NMN AMIDOHYDROLASE-LIKE PROTEIN YFAY"/>
    <property type="match status" value="1"/>
</dbReference>
<dbReference type="Gene3D" id="3.40.980.10">
    <property type="entry name" value="MoaB/Mog-like domain"/>
    <property type="match status" value="1"/>
</dbReference>
<gene>
    <name evidence="2" type="ORF">HKX40_06380</name>
</gene>
<dbReference type="CDD" id="cd00885">
    <property type="entry name" value="cinA"/>
    <property type="match status" value="1"/>
</dbReference>
<protein>
    <submittedName>
        <fullName evidence="2">Competence/damage-inducible protein A</fullName>
    </submittedName>
</protein>
<name>A0A7Y4LA39_9BURK</name>
<comment type="caution">
    <text evidence="2">The sequence shown here is derived from an EMBL/GenBank/DDBJ whole genome shotgun (WGS) entry which is preliminary data.</text>
</comment>
<sequence>MTTQRKFGLIVVGDEILSGHRQDAHLRKMIELLNARGLRLSWARFVGDDFDALVEEYKRSFASGDIVFSSGGIGSTPDDKTREAAAAALGVPMHLHPEAEALIKQRTLAMADKGVFDHDMGSPENQRRLAMGIFPEGAQIVPNPYNQIPGFFIRDHTFMPGFPEMAWPMMEWTLDTRYKDLQNTAIEEAKSVIVYYLPESRLTPALEFIENEWPGIRTFSLPTVARNGNPPYTEFGVKGTDKSSLKDAFDYLRGAILRVGGHFSPRPEETK</sequence>
<organism evidence="2 3">
    <name type="scientific">Pelistega europaea</name>
    <dbReference type="NCBI Taxonomy" id="106147"/>
    <lineage>
        <taxon>Bacteria</taxon>
        <taxon>Pseudomonadati</taxon>
        <taxon>Pseudomonadota</taxon>
        <taxon>Betaproteobacteria</taxon>
        <taxon>Burkholderiales</taxon>
        <taxon>Alcaligenaceae</taxon>
        <taxon>Pelistega</taxon>
    </lineage>
</organism>
<dbReference type="PANTHER" id="PTHR13939">
    <property type="entry name" value="NICOTINAMIDE-NUCLEOTIDE AMIDOHYDROLASE PNCC"/>
    <property type="match status" value="1"/>
</dbReference>
<dbReference type="InterPro" id="IPR050101">
    <property type="entry name" value="CinA"/>
</dbReference>
<evidence type="ECO:0000313" key="3">
    <source>
        <dbReference type="Proteomes" id="UP000541421"/>
    </source>
</evidence>
<dbReference type="EMBL" id="JABGBO010000006">
    <property type="protein sequence ID" value="NOL49760.1"/>
    <property type="molecule type" value="Genomic_DNA"/>
</dbReference>
<dbReference type="AlphaFoldDB" id="A0A7Y4LA39"/>
<proteinExistence type="predicted"/>
<dbReference type="SUPFAM" id="SSF53218">
    <property type="entry name" value="Molybdenum cofactor biosynthesis proteins"/>
    <property type="match status" value="1"/>
</dbReference>
<dbReference type="RefSeq" id="WP_171588744.1">
    <property type="nucleotide sequence ID" value="NZ_JABGBO010000006.1"/>
</dbReference>
<reference evidence="2 3" key="1">
    <citation type="submission" date="2020-05" db="EMBL/GenBank/DDBJ databases">
        <authorList>
            <person name="Niu N."/>
        </authorList>
    </citation>
    <scope>NUCLEOTIDE SEQUENCE [LARGE SCALE GENOMIC DNA]</scope>
    <source>
        <strain evidence="2 3">LMG10982</strain>
    </source>
</reference>
<dbReference type="SMART" id="SM00852">
    <property type="entry name" value="MoCF_biosynth"/>
    <property type="match status" value="1"/>
</dbReference>
<evidence type="ECO:0000313" key="2">
    <source>
        <dbReference type="EMBL" id="NOL49760.1"/>
    </source>
</evidence>
<dbReference type="Proteomes" id="UP000541421">
    <property type="component" value="Unassembled WGS sequence"/>
</dbReference>
<dbReference type="Pfam" id="PF00994">
    <property type="entry name" value="MoCF_biosynth"/>
    <property type="match status" value="1"/>
</dbReference>